<accession>X0YF11</accession>
<reference evidence="1" key="1">
    <citation type="journal article" date="2014" name="Front. Microbiol.">
        <title>High frequency of phylogenetically diverse reductive dehalogenase-homologous genes in deep subseafloor sedimentary metagenomes.</title>
        <authorList>
            <person name="Kawai M."/>
            <person name="Futagami T."/>
            <person name="Toyoda A."/>
            <person name="Takaki Y."/>
            <person name="Nishi S."/>
            <person name="Hori S."/>
            <person name="Arai W."/>
            <person name="Tsubouchi T."/>
            <person name="Morono Y."/>
            <person name="Uchiyama I."/>
            <person name="Ito T."/>
            <person name="Fujiyama A."/>
            <person name="Inagaki F."/>
            <person name="Takami H."/>
        </authorList>
    </citation>
    <scope>NUCLEOTIDE SEQUENCE</scope>
    <source>
        <strain evidence="1">Expedition CK06-06</strain>
    </source>
</reference>
<feature type="non-terminal residue" evidence="1">
    <location>
        <position position="1"/>
    </location>
</feature>
<organism evidence="1">
    <name type="scientific">marine sediment metagenome</name>
    <dbReference type="NCBI Taxonomy" id="412755"/>
    <lineage>
        <taxon>unclassified sequences</taxon>
        <taxon>metagenomes</taxon>
        <taxon>ecological metagenomes</taxon>
    </lineage>
</organism>
<dbReference type="AlphaFoldDB" id="X0YF11"/>
<protein>
    <submittedName>
        <fullName evidence="1">Uncharacterized protein</fullName>
    </submittedName>
</protein>
<gene>
    <name evidence="1" type="ORF">S01H1_70679</name>
</gene>
<comment type="caution">
    <text evidence="1">The sequence shown here is derived from an EMBL/GenBank/DDBJ whole genome shotgun (WGS) entry which is preliminary data.</text>
</comment>
<dbReference type="EMBL" id="BARS01047011">
    <property type="protein sequence ID" value="GAG35416.1"/>
    <property type="molecule type" value="Genomic_DNA"/>
</dbReference>
<name>X0YF11_9ZZZZ</name>
<evidence type="ECO:0000313" key="1">
    <source>
        <dbReference type="EMBL" id="GAG35416.1"/>
    </source>
</evidence>
<proteinExistence type="predicted"/>
<sequence length="188" mass="20075">HFDDLWPIGAHGDCAGGAKDDLEDGLHPVVAIGPNDANGDKPGRPRNLTGVAIACTDDAELAQVNVAEKVVVRNYIANNTAYSSTTPITPDASMAIGEPVWVDDSSGLPTGVTLSRSPLNEENEANPLAGYLYYCQDEMQNYAVGGPNRTALWPKEDDSGDVTYAVYCIMLVNDFGTADLDAYEHGRE</sequence>